<protein>
    <submittedName>
        <fullName evidence="2">Uncharacterized protein</fullName>
    </submittedName>
</protein>
<name>A0A550BRR7_9AGAR</name>
<evidence type="ECO:0000313" key="2">
    <source>
        <dbReference type="EMBL" id="TRM55225.1"/>
    </source>
</evidence>
<dbReference type="EMBL" id="VDMD01000232">
    <property type="protein sequence ID" value="TRM55225.1"/>
    <property type="molecule type" value="Genomic_DNA"/>
</dbReference>
<dbReference type="OrthoDB" id="3270804at2759"/>
<evidence type="ECO:0000313" key="3">
    <source>
        <dbReference type="Proteomes" id="UP000320762"/>
    </source>
</evidence>
<evidence type="ECO:0000256" key="1">
    <source>
        <dbReference type="SAM" id="MobiDB-lite"/>
    </source>
</evidence>
<organism evidence="2 3">
    <name type="scientific">Schizophyllum amplum</name>
    <dbReference type="NCBI Taxonomy" id="97359"/>
    <lineage>
        <taxon>Eukaryota</taxon>
        <taxon>Fungi</taxon>
        <taxon>Dikarya</taxon>
        <taxon>Basidiomycota</taxon>
        <taxon>Agaricomycotina</taxon>
        <taxon>Agaricomycetes</taxon>
        <taxon>Agaricomycetidae</taxon>
        <taxon>Agaricales</taxon>
        <taxon>Schizophyllaceae</taxon>
        <taxon>Schizophyllum</taxon>
    </lineage>
</organism>
<feature type="region of interest" description="Disordered" evidence="1">
    <location>
        <begin position="65"/>
        <end position="88"/>
    </location>
</feature>
<proteinExistence type="predicted"/>
<gene>
    <name evidence="2" type="ORF">BD626DRAFT_579010</name>
</gene>
<dbReference type="Proteomes" id="UP000320762">
    <property type="component" value="Unassembled WGS sequence"/>
</dbReference>
<sequence>MLSMTAPAAVADGLLAHESGVNANETVRADLSIDTQNVPSAMAPSATPPGSPLGEEFEELAMGVGAGSPISDMEGAPEMSQAAASDSDSDDIDFVVDYSQPVSMPAAAGASAVAPATNVAFAFPSVVSDPYLNQVGICFVVEPDQDLVFPTMFWPGGPKYYAVTRGRFIGVFNNAATFNMAITGVSSPTMYASRDLHVVLEFFNSARRAGMLSVA</sequence>
<keyword evidence="3" id="KW-1185">Reference proteome</keyword>
<reference evidence="2 3" key="1">
    <citation type="journal article" date="2019" name="New Phytol.">
        <title>Comparative genomics reveals unique wood-decay strategies and fruiting body development in the Schizophyllaceae.</title>
        <authorList>
            <person name="Almasi E."/>
            <person name="Sahu N."/>
            <person name="Krizsan K."/>
            <person name="Balint B."/>
            <person name="Kovacs G.M."/>
            <person name="Kiss B."/>
            <person name="Cseklye J."/>
            <person name="Drula E."/>
            <person name="Henrissat B."/>
            <person name="Nagy I."/>
            <person name="Chovatia M."/>
            <person name="Adam C."/>
            <person name="LaButti K."/>
            <person name="Lipzen A."/>
            <person name="Riley R."/>
            <person name="Grigoriev I.V."/>
            <person name="Nagy L.G."/>
        </authorList>
    </citation>
    <scope>NUCLEOTIDE SEQUENCE [LARGE SCALE GENOMIC DNA]</scope>
    <source>
        <strain evidence="2 3">NL-1724</strain>
    </source>
</reference>
<dbReference type="AlphaFoldDB" id="A0A550BRR7"/>
<comment type="caution">
    <text evidence="2">The sequence shown here is derived from an EMBL/GenBank/DDBJ whole genome shotgun (WGS) entry which is preliminary data.</text>
</comment>
<accession>A0A550BRR7</accession>